<reference evidence="2" key="1">
    <citation type="journal article" date="2019" name="Int. J. Syst. Evol. Microbiol.">
        <title>The Global Catalogue of Microorganisms (GCM) 10K type strain sequencing project: providing services to taxonomists for standard genome sequencing and annotation.</title>
        <authorList>
            <consortium name="The Broad Institute Genomics Platform"/>
            <consortium name="The Broad Institute Genome Sequencing Center for Infectious Disease"/>
            <person name="Wu L."/>
            <person name="Ma J."/>
        </authorList>
    </citation>
    <scope>NUCLEOTIDE SEQUENCE [LARGE SCALE GENOMIC DNA]</scope>
    <source>
        <strain evidence="2">SHR3</strain>
    </source>
</reference>
<keyword evidence="2" id="KW-1185">Reference proteome</keyword>
<dbReference type="EMBL" id="JBHSOG010000030">
    <property type="protein sequence ID" value="MFC5769337.1"/>
    <property type="molecule type" value="Genomic_DNA"/>
</dbReference>
<name>A0ABW1APV5_9RHOO</name>
<sequence length="136" mass="14362">MFRFRRRPYAWFAILAILIGALAPAVSRALPVERGTAFVLELCSATGTHRVWLSAAEAGRYAGAVPQDSGRPDADAGRSCPCCITHGAGFGLPPDDGPPAFVSFSAADVEPCRFLVAPHPSFAWMPSRPRAPPAAA</sequence>
<dbReference type="Proteomes" id="UP001595974">
    <property type="component" value="Unassembled WGS sequence"/>
</dbReference>
<dbReference type="Pfam" id="PF11162">
    <property type="entry name" value="DUF2946"/>
    <property type="match status" value="1"/>
</dbReference>
<proteinExistence type="predicted"/>
<comment type="caution">
    <text evidence="1">The sequence shown here is derived from an EMBL/GenBank/DDBJ whole genome shotgun (WGS) entry which is preliminary data.</text>
</comment>
<evidence type="ECO:0000313" key="2">
    <source>
        <dbReference type="Proteomes" id="UP001595974"/>
    </source>
</evidence>
<organism evidence="1 2">
    <name type="scientific">Thauera sinica</name>
    <dbReference type="NCBI Taxonomy" id="2665146"/>
    <lineage>
        <taxon>Bacteria</taxon>
        <taxon>Pseudomonadati</taxon>
        <taxon>Pseudomonadota</taxon>
        <taxon>Betaproteobacteria</taxon>
        <taxon>Rhodocyclales</taxon>
        <taxon>Zoogloeaceae</taxon>
        <taxon>Thauera</taxon>
    </lineage>
</organism>
<evidence type="ECO:0000313" key="1">
    <source>
        <dbReference type="EMBL" id="MFC5769337.1"/>
    </source>
</evidence>
<dbReference type="InterPro" id="IPR021333">
    <property type="entry name" value="DUF2946"/>
</dbReference>
<accession>A0ABW1APV5</accession>
<gene>
    <name evidence="1" type="ORF">ACFPTN_08110</name>
</gene>
<dbReference type="RefSeq" id="WP_096446429.1">
    <property type="nucleotide sequence ID" value="NZ_JBHSOG010000030.1"/>
</dbReference>
<protein>
    <submittedName>
        <fullName evidence="1">DUF2946 domain-containing protein</fullName>
    </submittedName>
</protein>